<dbReference type="InterPro" id="IPR006043">
    <property type="entry name" value="NCS2"/>
</dbReference>
<reference evidence="10 11" key="1">
    <citation type="submission" date="2021-12" db="EMBL/GenBank/DDBJ databases">
        <title>Genome sequencing of bacteria with rrn-lacking chromosome and rrn-plasmid.</title>
        <authorList>
            <person name="Anda M."/>
            <person name="Iwasaki W."/>
        </authorList>
    </citation>
    <scope>NUCLEOTIDE SEQUENCE [LARGE SCALE GENOMIC DNA]</scope>
    <source>
        <strain evidence="10 11">DSM 100852</strain>
    </source>
</reference>
<keyword evidence="4 8" id="KW-1003">Cell membrane</keyword>
<feature type="transmembrane region" description="Helical" evidence="9">
    <location>
        <begin position="191"/>
        <end position="212"/>
    </location>
</feature>
<dbReference type="AlphaFoldDB" id="A0AAU9D655"/>
<gene>
    <name evidence="10" type="ORF">FUAX_24260</name>
</gene>
<evidence type="ECO:0000313" key="11">
    <source>
        <dbReference type="Proteomes" id="UP001348817"/>
    </source>
</evidence>
<name>A0AAU9D655_9BACT</name>
<comment type="similarity">
    <text evidence="2 8">Belongs to the nucleobase:cation symporter-2 (NCS2) (TC 2.A.40) family. Azg-like subfamily.</text>
</comment>
<feature type="transmembrane region" description="Helical" evidence="9">
    <location>
        <begin position="51"/>
        <end position="71"/>
    </location>
</feature>
<dbReference type="InterPro" id="IPR026033">
    <property type="entry name" value="Azg-like_bact_archaea"/>
</dbReference>
<proteinExistence type="inferred from homology"/>
<evidence type="ECO:0000256" key="2">
    <source>
        <dbReference type="ARBA" id="ARBA00005697"/>
    </source>
</evidence>
<dbReference type="PANTHER" id="PTHR43337">
    <property type="entry name" value="XANTHINE/URACIL PERMEASE C887.17-RELATED"/>
    <property type="match status" value="1"/>
</dbReference>
<feature type="transmembrane region" description="Helical" evidence="9">
    <location>
        <begin position="131"/>
        <end position="148"/>
    </location>
</feature>
<feature type="transmembrane region" description="Helical" evidence="9">
    <location>
        <begin position="78"/>
        <end position="95"/>
    </location>
</feature>
<evidence type="ECO:0000256" key="4">
    <source>
        <dbReference type="ARBA" id="ARBA00022475"/>
    </source>
</evidence>
<feature type="transmembrane region" description="Helical" evidence="9">
    <location>
        <begin position="372"/>
        <end position="401"/>
    </location>
</feature>
<organism evidence="10 11">
    <name type="scientific">Fulvitalea axinellae</name>
    <dbReference type="NCBI Taxonomy" id="1182444"/>
    <lineage>
        <taxon>Bacteria</taxon>
        <taxon>Pseudomonadati</taxon>
        <taxon>Bacteroidota</taxon>
        <taxon>Cytophagia</taxon>
        <taxon>Cytophagales</taxon>
        <taxon>Persicobacteraceae</taxon>
        <taxon>Fulvitalea</taxon>
    </lineage>
</organism>
<dbReference type="PANTHER" id="PTHR43337:SF1">
    <property type="entry name" value="XANTHINE_URACIL PERMEASE C887.17-RELATED"/>
    <property type="match status" value="1"/>
</dbReference>
<feature type="transmembrane region" description="Helical" evidence="9">
    <location>
        <begin position="413"/>
        <end position="430"/>
    </location>
</feature>
<evidence type="ECO:0000256" key="6">
    <source>
        <dbReference type="ARBA" id="ARBA00022989"/>
    </source>
</evidence>
<protein>
    <submittedName>
        <fullName evidence="10">Guanine permease</fullName>
    </submittedName>
</protein>
<dbReference type="GO" id="GO:0005345">
    <property type="term" value="F:purine nucleobase transmembrane transporter activity"/>
    <property type="evidence" value="ECO:0007669"/>
    <property type="project" value="TreeGrafter"/>
</dbReference>
<dbReference type="Pfam" id="PF00860">
    <property type="entry name" value="Xan_ur_permease"/>
    <property type="match status" value="1"/>
</dbReference>
<dbReference type="RefSeq" id="WP_338391576.1">
    <property type="nucleotide sequence ID" value="NZ_AP025314.1"/>
</dbReference>
<dbReference type="GO" id="GO:0005886">
    <property type="term" value="C:plasma membrane"/>
    <property type="evidence" value="ECO:0007669"/>
    <property type="project" value="UniProtKB-SubCell"/>
</dbReference>
<dbReference type="EMBL" id="AP025314">
    <property type="protein sequence ID" value="BDD09994.1"/>
    <property type="molecule type" value="Genomic_DNA"/>
</dbReference>
<keyword evidence="6 8" id="KW-1133">Transmembrane helix</keyword>
<keyword evidence="5 8" id="KW-0812">Transmembrane</keyword>
<keyword evidence="11" id="KW-1185">Reference proteome</keyword>
<feature type="transmembrane region" description="Helical" evidence="9">
    <location>
        <begin position="316"/>
        <end position="334"/>
    </location>
</feature>
<keyword evidence="3 8" id="KW-0813">Transport</keyword>
<evidence type="ECO:0000313" key="10">
    <source>
        <dbReference type="EMBL" id="BDD09994.1"/>
    </source>
</evidence>
<feature type="transmembrane region" description="Helical" evidence="9">
    <location>
        <begin position="20"/>
        <end position="39"/>
    </location>
</feature>
<keyword evidence="7 8" id="KW-0472">Membrane</keyword>
<feature type="transmembrane region" description="Helical" evidence="9">
    <location>
        <begin position="340"/>
        <end position="360"/>
    </location>
</feature>
<dbReference type="InterPro" id="IPR045018">
    <property type="entry name" value="Azg-like"/>
</dbReference>
<comment type="subcellular location">
    <subcellularLocation>
        <location evidence="1 8">Cell membrane</location>
        <topology evidence="1 8">Multi-pass membrane protein</topology>
    </subcellularLocation>
</comment>
<dbReference type="Proteomes" id="UP001348817">
    <property type="component" value="Chromosome"/>
</dbReference>
<evidence type="ECO:0000256" key="5">
    <source>
        <dbReference type="ARBA" id="ARBA00022692"/>
    </source>
</evidence>
<accession>A0AAU9D655</accession>
<evidence type="ECO:0000256" key="9">
    <source>
        <dbReference type="SAM" id="Phobius"/>
    </source>
</evidence>
<evidence type="ECO:0000256" key="8">
    <source>
        <dbReference type="PIRNR" id="PIRNR005353"/>
    </source>
</evidence>
<evidence type="ECO:0000256" key="7">
    <source>
        <dbReference type="ARBA" id="ARBA00023136"/>
    </source>
</evidence>
<sequence>MIEKIFKLKERKTTTRREVIGGLTTFLTMAYIIFVNPAILGDAGMDKGALITVTCVAGFIGTVLVGLWANVPFAMAPGMGLNAFFTYSLVLGMGVSWEQALGVVFISGVLFLLLTLAGVREKIVDAIPLSLRLAVAAGIGLFIAFIGFKNLGLIVDNPATLVGLGALTPTVIIGLVGLLIAAVLEVKKVKGALLYSILITFGLALAFADVSLPESVVSLPPSMAPTFAKLDIMGALSVSLMGAIFSFMFVDLFDSVGTVVACSYEADMVDKKGKIQKVGKVLEADAVATVIGSFLGTSTTTTFIESASGIAAGARTGLASVVTGVLFLVAPFFAPMIGIVPAYATAPALIIVGVFMFRNVRKIDFKDFAEAVPAFLTIILMPLTYSISTGIVFGFISYVVLMVASGRAKELSLMMWAIGALSVLNLVVGGH</sequence>
<feature type="transmembrane region" description="Helical" evidence="9">
    <location>
        <begin position="101"/>
        <end position="119"/>
    </location>
</feature>
<dbReference type="KEGG" id="fax:FUAX_24260"/>
<evidence type="ECO:0000256" key="1">
    <source>
        <dbReference type="ARBA" id="ARBA00004651"/>
    </source>
</evidence>
<evidence type="ECO:0000256" key="3">
    <source>
        <dbReference type="ARBA" id="ARBA00022448"/>
    </source>
</evidence>
<dbReference type="PIRSF" id="PIRSF005353">
    <property type="entry name" value="PbuG"/>
    <property type="match status" value="1"/>
</dbReference>
<feature type="transmembrane region" description="Helical" evidence="9">
    <location>
        <begin position="232"/>
        <end position="250"/>
    </location>
</feature>
<feature type="transmembrane region" description="Helical" evidence="9">
    <location>
        <begin position="160"/>
        <end position="184"/>
    </location>
</feature>